<dbReference type="GO" id="GO:0009231">
    <property type="term" value="P:riboflavin biosynthetic process"/>
    <property type="evidence" value="ECO:0007669"/>
    <property type="project" value="InterPro"/>
</dbReference>
<evidence type="ECO:0000259" key="1">
    <source>
        <dbReference type="Pfam" id="PF01872"/>
    </source>
</evidence>
<evidence type="ECO:0000313" key="3">
    <source>
        <dbReference type="Proteomes" id="UP000429644"/>
    </source>
</evidence>
<dbReference type="PANTHER" id="PTHR38011:SF11">
    <property type="entry name" value="2,5-DIAMINO-6-RIBOSYLAMINO-4(3H)-PYRIMIDINONE 5'-PHOSPHATE REDUCTASE"/>
    <property type="match status" value="1"/>
</dbReference>
<comment type="caution">
    <text evidence="2">The sequence shown here is derived from an EMBL/GenBank/DDBJ whole genome shotgun (WGS) entry which is preliminary data.</text>
</comment>
<dbReference type="AlphaFoldDB" id="A0A7J9UWU6"/>
<reference evidence="2 3" key="1">
    <citation type="submission" date="2019-10" db="EMBL/GenBank/DDBJ databases">
        <title>Georgenia wutianyii sp. nov. and Georgenia yuyongxinii sp. nov. isolated from plateau pika (Ochotona curzoniae) in the Qinghai-Tibet plateau of China.</title>
        <authorList>
            <person name="Tian Z."/>
        </authorList>
    </citation>
    <scope>NUCLEOTIDE SEQUENCE [LARGE SCALE GENOMIC DNA]</scope>
    <source>
        <strain evidence="2 3">JCM 15130</strain>
    </source>
</reference>
<dbReference type="Proteomes" id="UP000429644">
    <property type="component" value="Unassembled WGS sequence"/>
</dbReference>
<dbReference type="PANTHER" id="PTHR38011">
    <property type="entry name" value="DIHYDROFOLATE REDUCTASE FAMILY PROTEIN (AFU_ORTHOLOGUE AFUA_8G06820)"/>
    <property type="match status" value="1"/>
</dbReference>
<dbReference type="InterPro" id="IPR002734">
    <property type="entry name" value="RibDG_C"/>
</dbReference>
<dbReference type="GO" id="GO:0008703">
    <property type="term" value="F:5-amino-6-(5-phosphoribosylamino)uracil reductase activity"/>
    <property type="evidence" value="ECO:0007669"/>
    <property type="project" value="InterPro"/>
</dbReference>
<dbReference type="OrthoDB" id="3427770at2"/>
<proteinExistence type="predicted"/>
<accession>A0A7J9UWU6</accession>
<keyword evidence="3" id="KW-1185">Reference proteome</keyword>
<dbReference type="RefSeq" id="WP_152231792.1">
    <property type="nucleotide sequence ID" value="NZ_BAAAOT010000027.1"/>
</dbReference>
<dbReference type="InterPro" id="IPR050765">
    <property type="entry name" value="Riboflavin_Biosynth_HTPR"/>
</dbReference>
<dbReference type="SUPFAM" id="SSF53597">
    <property type="entry name" value="Dihydrofolate reductase-like"/>
    <property type="match status" value="1"/>
</dbReference>
<feature type="domain" description="Bacterial bifunctional deaminase-reductase C-terminal" evidence="1">
    <location>
        <begin position="104"/>
        <end position="178"/>
    </location>
</feature>
<dbReference type="EMBL" id="WHPD01002255">
    <property type="protein sequence ID" value="MPV89088.1"/>
    <property type="molecule type" value="Genomic_DNA"/>
</dbReference>
<dbReference type="InterPro" id="IPR024072">
    <property type="entry name" value="DHFR-like_dom_sf"/>
</dbReference>
<name>A0A7J9UWU6_9MICO</name>
<gene>
    <name evidence="2" type="ORF">GB882_10450</name>
</gene>
<dbReference type="Pfam" id="PF01872">
    <property type="entry name" value="RibD_C"/>
    <property type="match status" value="1"/>
</dbReference>
<sequence>MVRVIYNAAATLNGFIADEQDSLGWLFAVDGDGAPDNSGFMHGIGALAMGSTTYEWILRQEGIPERPDRWHELDYIGDRPTFVFTRRALSAPPGADVRFVAGAVADALPGLVDAAGGRDVWVLGGGDLAGQFLDAGALDEIQVSLAPATLGGGAPLLPRRVEPDRLELRSAERHGQFVHVVYAVRGSARP</sequence>
<evidence type="ECO:0000313" key="2">
    <source>
        <dbReference type="EMBL" id="MPV89088.1"/>
    </source>
</evidence>
<protein>
    <submittedName>
        <fullName evidence="2">Dihydrofolate reductase</fullName>
    </submittedName>
</protein>
<organism evidence="2 3">
    <name type="scientific">Georgenia ruanii</name>
    <dbReference type="NCBI Taxonomy" id="348442"/>
    <lineage>
        <taxon>Bacteria</taxon>
        <taxon>Bacillati</taxon>
        <taxon>Actinomycetota</taxon>
        <taxon>Actinomycetes</taxon>
        <taxon>Micrococcales</taxon>
        <taxon>Bogoriellaceae</taxon>
        <taxon>Georgenia</taxon>
    </lineage>
</organism>
<dbReference type="Gene3D" id="3.40.430.10">
    <property type="entry name" value="Dihydrofolate Reductase, subunit A"/>
    <property type="match status" value="1"/>
</dbReference>